<feature type="coiled-coil region" evidence="12">
    <location>
        <begin position="722"/>
        <end position="897"/>
    </location>
</feature>
<evidence type="ECO:0000256" key="11">
    <source>
        <dbReference type="ARBA" id="ARBA00023242"/>
    </source>
</evidence>
<keyword evidence="10" id="KW-0234">DNA repair</keyword>
<feature type="domain" description="RecF/RecN/SMC N-terminal" evidence="14">
    <location>
        <begin position="105"/>
        <end position="1108"/>
    </location>
</feature>
<dbReference type="STRING" id="1858805.M5FUP0"/>
<evidence type="ECO:0000256" key="6">
    <source>
        <dbReference type="ARBA" id="ARBA00022763"/>
    </source>
</evidence>
<gene>
    <name evidence="15" type="ORF">DACRYDRAFT_55272</name>
</gene>
<dbReference type="InterPro" id="IPR003395">
    <property type="entry name" value="RecF/RecN/SMC_N"/>
</dbReference>
<dbReference type="Gene3D" id="1.10.287.1490">
    <property type="match status" value="1"/>
</dbReference>
<feature type="compositionally biased region" description="Polar residues" evidence="13">
    <location>
        <begin position="8"/>
        <end position="21"/>
    </location>
</feature>
<dbReference type="GO" id="GO:0030915">
    <property type="term" value="C:Smc5-Smc6 complex"/>
    <property type="evidence" value="ECO:0007669"/>
    <property type="project" value="TreeGrafter"/>
</dbReference>
<dbReference type="Pfam" id="PF02463">
    <property type="entry name" value="SMC_N"/>
    <property type="match status" value="1"/>
</dbReference>
<dbReference type="GeneID" id="63690372"/>
<evidence type="ECO:0000256" key="1">
    <source>
        <dbReference type="ARBA" id="ARBA00004123"/>
    </source>
</evidence>
<evidence type="ECO:0000256" key="4">
    <source>
        <dbReference type="ARBA" id="ARBA00022454"/>
    </source>
</evidence>
<dbReference type="AlphaFoldDB" id="M5FUP0"/>
<keyword evidence="15" id="KW-0378">Hydrolase</keyword>
<evidence type="ECO:0000256" key="2">
    <source>
        <dbReference type="ARBA" id="ARBA00004286"/>
    </source>
</evidence>
<dbReference type="OMA" id="FMCHRSL"/>
<evidence type="ECO:0000256" key="8">
    <source>
        <dbReference type="ARBA" id="ARBA00023054"/>
    </source>
</evidence>
<dbReference type="Gene3D" id="3.40.50.300">
    <property type="entry name" value="P-loop containing nucleotide triphosphate hydrolases"/>
    <property type="match status" value="2"/>
</dbReference>
<dbReference type="RefSeq" id="XP_040626871.1">
    <property type="nucleotide sequence ID" value="XM_040775310.1"/>
</dbReference>
<evidence type="ECO:0000256" key="10">
    <source>
        <dbReference type="ARBA" id="ARBA00023204"/>
    </source>
</evidence>
<feature type="coiled-coil region" evidence="12">
    <location>
        <begin position="365"/>
        <end position="518"/>
    </location>
</feature>
<dbReference type="GO" id="GO:0000724">
    <property type="term" value="P:double-strand break repair via homologous recombination"/>
    <property type="evidence" value="ECO:0007669"/>
    <property type="project" value="TreeGrafter"/>
</dbReference>
<dbReference type="EMBL" id="JH795868">
    <property type="protein sequence ID" value="EJT99973.1"/>
    <property type="molecule type" value="Genomic_DNA"/>
</dbReference>
<evidence type="ECO:0000259" key="14">
    <source>
        <dbReference type="Pfam" id="PF02463"/>
    </source>
</evidence>
<evidence type="ECO:0000256" key="12">
    <source>
        <dbReference type="SAM" id="Coils"/>
    </source>
</evidence>
<dbReference type="GO" id="GO:0003697">
    <property type="term" value="F:single-stranded DNA binding"/>
    <property type="evidence" value="ECO:0007669"/>
    <property type="project" value="TreeGrafter"/>
</dbReference>
<proteinExistence type="inferred from homology"/>
<keyword evidence="5" id="KW-0547">Nucleotide-binding</keyword>
<dbReference type="InterPro" id="IPR027417">
    <property type="entry name" value="P-loop_NTPase"/>
</dbReference>
<reference evidence="15 16" key="1">
    <citation type="journal article" date="2012" name="Science">
        <title>The Paleozoic origin of enzymatic lignin decomposition reconstructed from 31 fungal genomes.</title>
        <authorList>
            <person name="Floudas D."/>
            <person name="Binder M."/>
            <person name="Riley R."/>
            <person name="Barry K."/>
            <person name="Blanchette R.A."/>
            <person name="Henrissat B."/>
            <person name="Martinez A.T."/>
            <person name="Otillar R."/>
            <person name="Spatafora J.W."/>
            <person name="Yadav J.S."/>
            <person name="Aerts A."/>
            <person name="Benoit I."/>
            <person name="Boyd A."/>
            <person name="Carlson A."/>
            <person name="Copeland A."/>
            <person name="Coutinho P.M."/>
            <person name="de Vries R.P."/>
            <person name="Ferreira P."/>
            <person name="Findley K."/>
            <person name="Foster B."/>
            <person name="Gaskell J."/>
            <person name="Glotzer D."/>
            <person name="Gorecki P."/>
            <person name="Heitman J."/>
            <person name="Hesse C."/>
            <person name="Hori C."/>
            <person name="Igarashi K."/>
            <person name="Jurgens J.A."/>
            <person name="Kallen N."/>
            <person name="Kersten P."/>
            <person name="Kohler A."/>
            <person name="Kuees U."/>
            <person name="Kumar T.K.A."/>
            <person name="Kuo A."/>
            <person name="LaButti K."/>
            <person name="Larrondo L.F."/>
            <person name="Lindquist E."/>
            <person name="Ling A."/>
            <person name="Lombard V."/>
            <person name="Lucas S."/>
            <person name="Lundell T."/>
            <person name="Martin R."/>
            <person name="McLaughlin D.J."/>
            <person name="Morgenstern I."/>
            <person name="Morin E."/>
            <person name="Murat C."/>
            <person name="Nagy L.G."/>
            <person name="Nolan M."/>
            <person name="Ohm R.A."/>
            <person name="Patyshakuliyeva A."/>
            <person name="Rokas A."/>
            <person name="Ruiz-Duenas F.J."/>
            <person name="Sabat G."/>
            <person name="Salamov A."/>
            <person name="Samejima M."/>
            <person name="Schmutz J."/>
            <person name="Slot J.C."/>
            <person name="St John F."/>
            <person name="Stenlid J."/>
            <person name="Sun H."/>
            <person name="Sun S."/>
            <person name="Syed K."/>
            <person name="Tsang A."/>
            <person name="Wiebenga A."/>
            <person name="Young D."/>
            <person name="Pisabarro A."/>
            <person name="Eastwood D.C."/>
            <person name="Martin F."/>
            <person name="Cullen D."/>
            <person name="Grigoriev I.V."/>
            <person name="Hibbett D.S."/>
        </authorList>
    </citation>
    <scope>NUCLEOTIDE SEQUENCE [LARGE SCALE GENOMIC DNA]</scope>
    <source>
        <strain evidence="15 16">DJM-731 SS1</strain>
    </source>
</reference>
<evidence type="ECO:0000313" key="15">
    <source>
        <dbReference type="EMBL" id="EJT99973.1"/>
    </source>
</evidence>
<dbReference type="SUPFAM" id="SSF52540">
    <property type="entry name" value="P-loop containing nucleoside triphosphate hydrolases"/>
    <property type="match status" value="1"/>
</dbReference>
<keyword evidence="9" id="KW-0233">DNA recombination</keyword>
<keyword evidence="8 12" id="KW-0175">Coiled coil</keyword>
<dbReference type="GO" id="GO:0016787">
    <property type="term" value="F:hydrolase activity"/>
    <property type="evidence" value="ECO:0007669"/>
    <property type="project" value="UniProtKB-KW"/>
</dbReference>
<dbReference type="HOGENOM" id="CLU_009063_0_0_1"/>
<name>M5FUP0_DACPD</name>
<keyword evidence="4" id="KW-0158">Chromosome</keyword>
<evidence type="ECO:0000256" key="5">
    <source>
        <dbReference type="ARBA" id="ARBA00022741"/>
    </source>
</evidence>
<evidence type="ECO:0000256" key="9">
    <source>
        <dbReference type="ARBA" id="ARBA00023172"/>
    </source>
</evidence>
<accession>M5FUP0</accession>
<dbReference type="GO" id="GO:0003684">
    <property type="term" value="F:damaged DNA binding"/>
    <property type="evidence" value="ECO:0007669"/>
    <property type="project" value="TreeGrafter"/>
</dbReference>
<feature type="compositionally biased region" description="Acidic residues" evidence="13">
    <location>
        <begin position="30"/>
        <end position="47"/>
    </location>
</feature>
<organism evidence="15 16">
    <name type="scientific">Dacryopinax primogenitus (strain DJM 731)</name>
    <name type="common">Brown rot fungus</name>
    <dbReference type="NCBI Taxonomy" id="1858805"/>
    <lineage>
        <taxon>Eukaryota</taxon>
        <taxon>Fungi</taxon>
        <taxon>Dikarya</taxon>
        <taxon>Basidiomycota</taxon>
        <taxon>Agaricomycotina</taxon>
        <taxon>Dacrymycetes</taxon>
        <taxon>Dacrymycetales</taxon>
        <taxon>Dacrymycetaceae</taxon>
        <taxon>Dacryopinax</taxon>
    </lineage>
</organism>
<dbReference type="GO" id="GO:0005634">
    <property type="term" value="C:nucleus"/>
    <property type="evidence" value="ECO:0007669"/>
    <property type="project" value="UniProtKB-SubCell"/>
</dbReference>
<evidence type="ECO:0000256" key="7">
    <source>
        <dbReference type="ARBA" id="ARBA00022840"/>
    </source>
</evidence>
<feature type="region of interest" description="Disordered" evidence="13">
    <location>
        <begin position="1"/>
        <end position="65"/>
    </location>
</feature>
<evidence type="ECO:0000256" key="13">
    <source>
        <dbReference type="SAM" id="MobiDB-lite"/>
    </source>
</evidence>
<protein>
    <submittedName>
        <fullName evidence="15">p-loop containing nucleoside triphosphate hydrolase protein</fullName>
    </submittedName>
</protein>
<sequence length="1138" mass="131196">MQAKRARTNGSQRNGHGSQRQNPRKRQQEVEEEMSEGEAEGDGDYEDIFPNGTDRRGKKNTRLTDEQLQQIKEDKEFEEEMEPKIQDAIFNRPKRQGDIAEMGIIQSLELINFMCHKNLKFHFGPQINFIIGHNGSGKSAILTALTVALGGKAMATSRASSLKTLIKEGEPAAEVTVVLKNKGPEAFNYDIYGDYISITRRLTMEGSTSYKIKGAKSDKTISSKRDELTAICDHMNIQVDNPMNVLTQDTARQFLSASKPKDKYAFFLRGTQLLQLSLEYELIRENNNRMGQVIGQKKEVIPELEKEADEARNRFQEAEKARDQRNRLDTLMEEKAWSIIFDKEKVSLMNRSAGISPDLVGFQEVKKHKERVEGAERVLPKLSTEFETADEVAPLEEKRTRVHGAVRNKKQEIMQITNDEKEMNGEKKRIDQVILELKQQLEEETRKLREDTREQHEAAQARLHVVREKLEEARTVVAEHARHHDELRNQHRKTKEELKEAEREREDVKKAIQESQNVITHMQKTKTNSMQGYGNKIPELLELIKQESNWFGQPPLGPFGMYVDAKQNAGQFVPVLKVILGHMMRGFVLTDARDRTKLKRLLDETNNRDTQIVISERDIFEYAHAEPPPEILTFLRVLDFKDEWVKRIFINSHRIETTLLCKNRAEAASLFNQYSMIGSAFCADGLQYRKYKYECSFSTRTSADTSPIAMEFLSSDDINPSASDAKEKLHSDERRYQEIVQQLQPLQRNLTQFEAELKRMQRTGEELERAVRVAQNEVESVELDMRQDEPANLDSIQQAIRETELERQNIISQFTTLEERRTEIDNEVKPLLAEQESLKEQMAKYEIRIADLQTHLGDLAAKRAQAQSNRNHYEIRLQEENKKITDLRGVLQASEQELTNWTAQVTEKYNRIEKARKTETIEKEIHGIERALKERAARGGASVDEMAIELTRTKATLDQAKKDLSDMEKLQKSLRQALYARQDKWHTFRRHIAIRAKLGFQKYLNKRGYFGKLDFNHAVNTLELKVQTEDAVGTQRAREKDPKSLSGGEKSFSTICLLLSLWEAISCPIRCLDEFDVFMDAVNRRISMSMLTSTAKEMAGVQYVLITPQDMSSIKLGPEVRVHRMNDPERGQGQLNFH</sequence>
<dbReference type="PANTHER" id="PTHR19306:SF6">
    <property type="entry name" value="STRUCTURAL MAINTENANCE OF CHROMOSOMES PROTEIN 6"/>
    <property type="match status" value="1"/>
</dbReference>
<keyword evidence="16" id="KW-1185">Reference proteome</keyword>
<comment type="subcellular location">
    <subcellularLocation>
        <location evidence="2">Chromosome</location>
    </subcellularLocation>
    <subcellularLocation>
        <location evidence="1">Nucleus</location>
    </subcellularLocation>
</comment>
<comment type="similarity">
    <text evidence="3">Belongs to the SMC family. SMC6 subfamily.</text>
</comment>
<keyword evidence="11" id="KW-0539">Nucleus</keyword>
<feature type="coiled-coil region" evidence="12">
    <location>
        <begin position="294"/>
        <end position="328"/>
    </location>
</feature>
<dbReference type="OrthoDB" id="10072614at2759"/>
<keyword evidence="6" id="KW-0227">DNA damage</keyword>
<feature type="coiled-coil region" evidence="12">
    <location>
        <begin position="943"/>
        <end position="977"/>
    </location>
</feature>
<dbReference type="GO" id="GO:0035861">
    <property type="term" value="C:site of double-strand break"/>
    <property type="evidence" value="ECO:0007669"/>
    <property type="project" value="TreeGrafter"/>
</dbReference>
<dbReference type="GO" id="GO:0005524">
    <property type="term" value="F:ATP binding"/>
    <property type="evidence" value="ECO:0007669"/>
    <property type="project" value="UniProtKB-KW"/>
</dbReference>
<evidence type="ECO:0000256" key="3">
    <source>
        <dbReference type="ARBA" id="ARBA00006793"/>
    </source>
</evidence>
<keyword evidence="7" id="KW-0067">ATP-binding</keyword>
<dbReference type="SUPFAM" id="SSF57997">
    <property type="entry name" value="Tropomyosin"/>
    <property type="match status" value="1"/>
</dbReference>
<dbReference type="PANTHER" id="PTHR19306">
    <property type="entry name" value="STRUCTURAL MAINTENANCE OF CHROMOSOMES 5,6 SMC5, SMC6"/>
    <property type="match status" value="1"/>
</dbReference>
<evidence type="ECO:0000313" key="16">
    <source>
        <dbReference type="Proteomes" id="UP000030653"/>
    </source>
</evidence>
<dbReference type="Proteomes" id="UP000030653">
    <property type="component" value="Unassembled WGS sequence"/>
</dbReference>